<keyword evidence="2" id="KW-1185">Reference proteome</keyword>
<evidence type="ECO:0000313" key="1">
    <source>
        <dbReference type="EMBL" id="WDF70742.1"/>
    </source>
</evidence>
<proteinExistence type="predicted"/>
<dbReference type="EMBL" id="CP117880">
    <property type="protein sequence ID" value="WDF70742.1"/>
    <property type="molecule type" value="Genomic_DNA"/>
</dbReference>
<accession>A0ABY7WMA7</accession>
<organism evidence="1 2">
    <name type="scientific">Sphingobacterium oryzagri</name>
    <dbReference type="NCBI Taxonomy" id="3025669"/>
    <lineage>
        <taxon>Bacteria</taxon>
        <taxon>Pseudomonadati</taxon>
        <taxon>Bacteroidota</taxon>
        <taxon>Sphingobacteriia</taxon>
        <taxon>Sphingobacteriales</taxon>
        <taxon>Sphingobacteriaceae</taxon>
        <taxon>Sphingobacterium</taxon>
    </lineage>
</organism>
<sequence length="220" mass="25864">MLWNIDGQEIEILTKADGMIEVMHWSESRKAVCLPAQLSREEAVWSLRNLLEQERESKLEIKTGSMTLFDRVWPVRHDERLHQPFMKNNIIYCNIKGRAITTAAENTIKAALLSQWVMHYVGRWEEHFGKLIPQVTFRKNKKAAFTIHLAEGMIRFDKDLLRFQLPLIDYTVFLAICEYLQADLATVAVVRDKYFPSARLFDKILTYEYDTRDQTNDSDY</sequence>
<name>A0ABY7WMA7_9SPHI</name>
<evidence type="ECO:0000313" key="2">
    <source>
        <dbReference type="Proteomes" id="UP001221558"/>
    </source>
</evidence>
<protein>
    <submittedName>
        <fullName evidence="1">Uncharacterized protein</fullName>
    </submittedName>
</protein>
<reference evidence="1 2" key="1">
    <citation type="submission" date="2023-02" db="EMBL/GenBank/DDBJ databases">
        <title>Genome sequence of Sphingobacterium sp. KACC 22765.</title>
        <authorList>
            <person name="Kim S."/>
            <person name="Heo J."/>
            <person name="Kwon S.-W."/>
        </authorList>
    </citation>
    <scope>NUCLEOTIDE SEQUENCE [LARGE SCALE GENOMIC DNA]</scope>
    <source>
        <strain evidence="1 2">KACC 22765</strain>
    </source>
</reference>
<dbReference type="Proteomes" id="UP001221558">
    <property type="component" value="Chromosome"/>
</dbReference>
<gene>
    <name evidence="1" type="ORF">PQ465_10280</name>
</gene>
<dbReference type="RefSeq" id="WP_274269446.1">
    <property type="nucleotide sequence ID" value="NZ_CP117880.1"/>
</dbReference>